<dbReference type="InterPro" id="IPR006671">
    <property type="entry name" value="Cyclin_N"/>
</dbReference>
<name>A0A177WMX1_BATDL</name>
<accession>A0A177WMX1</accession>
<keyword evidence="4" id="KW-0195">Cyclin</keyword>
<dbReference type="SMART" id="SM00385">
    <property type="entry name" value="CYCLIN"/>
    <property type="match status" value="1"/>
</dbReference>
<dbReference type="InterPro" id="IPR013763">
    <property type="entry name" value="Cyclin-like_dom"/>
</dbReference>
<dbReference type="InterPro" id="IPR048866">
    <property type="entry name" value="ORC5_lid"/>
</dbReference>
<dbReference type="GO" id="GO:0006270">
    <property type="term" value="P:DNA replication initiation"/>
    <property type="evidence" value="ECO:0007669"/>
    <property type="project" value="TreeGrafter"/>
</dbReference>
<sequence length="1243" mass="138532">MSGIEEATVFPFSQTSHGCFPSRHSNAMSSATHHSCNCRLEHCSHNPSKALSTLPPLLMPTYMSSSCCSADPSPVFANGLPVHLAGSYNCHVAANSRYSGSFYGDAGQPVGHTTALSGCAGRNFYSNEDAHVLTPPGTNYGPISGPFAMTTGSSFPVTENTNGLTGLSDCAAAMSARDLPWACQSHKSTRDNRQCVMTKPPFSSVVSQKSSYHSCDEYESAVQHSAIPQTDYYYNYPNDHNCYPPPFMQTPQNQPQSEFSYCSATHPSYYTTHQLQLARAQSYSSAQEASSSTGRPILSASLKSHQRSFDDPHWDQYSYEQQQQYPKSRHFTQPPLAVPESRQSSYHFTCGPDHLYTSQQHYLQNVPGSRNVAPLYSLESGELSPSNHTRERAFAKAIPTTFYAYPIDDHFASRSVSSTPKACSVMSSRLDCNKRRSNCVSHDIYESKRQKTVKTLVPSAPHHQQQLIQSHHSGTLTASAAAVPSLEQASAPVLVTASPLLLVSSPAHGSHYYISTPEYTGKLSRQQATVSSNESFMSNTDTETFCNGSISPRSVIKLEPTRQLTAMLKKESRYLVSQDWTSSLLRSELVDLVLKTCRARHYQGETAYISMNLLDRYVSHTKVNMRKQGRLLALSCVYIAAKMAEETMEPFTGDMVHDEVYAFQRKDIKRMERKISTALEWNFAIITPHVIMHEFFNSLGTPDVRCSNFHHTSAVTRAMRYNNYPSTSHRRSPPTVATRDRVFALLDTTLEHIATSSSLSTAYTSTAPSVIVATVLTCICSLKLVHPTQITLEDIASVFGTSFINTWTTRCCKCTCGPLPNANVSANNVNDLENHITYKTQHFLQFGHSRLMSNLNDQLLDETEYSKPVEPLHVICRKLQQDTLLELMGKHPLQLQSLQPSNSPDMFPLCPSSIYIYAGVDSSAANGYRAYARCDTLDEFVEHIREICGSSSAQMETSSTLFLVFEKADSLRDLGCPTLISYLLNLSEWAMDIVALDCPKTEAPDFYLTFANTLYDVFSSSCRHLTELRHITSLLFPKYIEPVLQGKATRQQVSKLFGLAQTHIKEALHSLYLRDISSCEWQRRSTKSNGLVSTNVDLAKSYDMPYYTKFLVIASYLASFNPPRLDSRFFTKAKESKGKRVGKKGSVHNGSKMRQQLLGPKAFNVERMLAIFYSILGEDVDVGFNAHTQISTLASLRLLVRVTTMDKIDAAKYKCTASYEFVSSIGRSVRFDLSQYLFDFINV</sequence>
<comment type="subcellular location">
    <subcellularLocation>
        <location evidence="1">Nucleus</location>
    </subcellularLocation>
</comment>
<dbReference type="InterPro" id="IPR047088">
    <property type="entry name" value="ORC5_C"/>
</dbReference>
<evidence type="ECO:0000259" key="5">
    <source>
        <dbReference type="SMART" id="SM00385"/>
    </source>
</evidence>
<dbReference type="Gene3D" id="1.10.472.10">
    <property type="entry name" value="Cyclin-like"/>
    <property type="match status" value="2"/>
</dbReference>
<dbReference type="GO" id="GO:0003688">
    <property type="term" value="F:DNA replication origin binding"/>
    <property type="evidence" value="ECO:0007669"/>
    <property type="project" value="TreeGrafter"/>
</dbReference>
<proteinExistence type="inferred from homology"/>
<dbReference type="STRING" id="403673.A0A177WMX1"/>
<evidence type="ECO:0000313" key="6">
    <source>
        <dbReference type="EMBL" id="OAJ41156.1"/>
    </source>
</evidence>
<reference evidence="6 7" key="1">
    <citation type="submission" date="2006-10" db="EMBL/GenBank/DDBJ databases">
        <title>The Genome Sequence of Batrachochytrium dendrobatidis JEL423.</title>
        <authorList>
            <consortium name="The Broad Institute Genome Sequencing Platform"/>
            <person name="Birren B."/>
            <person name="Lander E."/>
            <person name="Galagan J."/>
            <person name="Cuomo C."/>
            <person name="Devon K."/>
            <person name="Jaffe D."/>
            <person name="Butler J."/>
            <person name="Alvarez P."/>
            <person name="Gnerre S."/>
            <person name="Grabherr M."/>
            <person name="Kleber M."/>
            <person name="Mauceli E."/>
            <person name="Brockman W."/>
            <person name="Young S."/>
            <person name="LaButti K."/>
            <person name="Sykes S."/>
            <person name="DeCaprio D."/>
            <person name="Crawford M."/>
            <person name="Koehrsen M."/>
            <person name="Engels R."/>
            <person name="Montgomery P."/>
            <person name="Pearson M."/>
            <person name="Howarth C."/>
            <person name="Larson L."/>
            <person name="White J."/>
            <person name="O'Leary S."/>
            <person name="Kodira C."/>
            <person name="Zeng Q."/>
            <person name="Yandava C."/>
            <person name="Alvarado L."/>
            <person name="Longcore J."/>
            <person name="James T."/>
        </authorList>
    </citation>
    <scope>NUCLEOTIDE SEQUENCE [LARGE SCALE GENOMIC DNA]</scope>
    <source>
        <strain evidence="6 7">JEL423</strain>
    </source>
</reference>
<dbReference type="PANTHER" id="PTHR12705:SF0">
    <property type="entry name" value="ORIGIN RECOGNITION COMPLEX SUBUNIT 5"/>
    <property type="match status" value="1"/>
</dbReference>
<evidence type="ECO:0000256" key="1">
    <source>
        <dbReference type="ARBA" id="ARBA00004123"/>
    </source>
</evidence>
<dbReference type="GO" id="GO:0005664">
    <property type="term" value="C:nuclear origin of replication recognition complex"/>
    <property type="evidence" value="ECO:0007669"/>
    <property type="project" value="TreeGrafter"/>
</dbReference>
<dbReference type="Pfam" id="PF14630">
    <property type="entry name" value="ORC5_C"/>
    <property type="match status" value="1"/>
</dbReference>
<comment type="similarity">
    <text evidence="4">Belongs to the cyclin family.</text>
</comment>
<gene>
    <name evidence="6" type="ORF">BDEG_24797</name>
</gene>
<dbReference type="Proteomes" id="UP000077115">
    <property type="component" value="Unassembled WGS sequence"/>
</dbReference>
<dbReference type="OrthoDB" id="365981at2759"/>
<keyword evidence="3" id="KW-0539">Nucleus</keyword>
<dbReference type="Pfam" id="PF21639">
    <property type="entry name" value="ORC5_lid"/>
    <property type="match status" value="1"/>
</dbReference>
<reference evidence="6 7" key="2">
    <citation type="submission" date="2016-05" db="EMBL/GenBank/DDBJ databases">
        <title>Lineage-specific infection strategies underlie the spectrum of fungal disease in amphibians.</title>
        <authorList>
            <person name="Cuomo C.A."/>
            <person name="Farrer R.A."/>
            <person name="James T."/>
            <person name="Longcore J."/>
            <person name="Birren B."/>
        </authorList>
    </citation>
    <scope>NUCLEOTIDE SEQUENCE [LARGE SCALE GENOMIC DNA]</scope>
    <source>
        <strain evidence="6 7">JEL423</strain>
    </source>
</reference>
<evidence type="ECO:0000313" key="7">
    <source>
        <dbReference type="Proteomes" id="UP000077115"/>
    </source>
</evidence>
<protein>
    <submittedName>
        <fullName evidence="6">Cyclin domain-containing protein</fullName>
    </submittedName>
</protein>
<dbReference type="VEuPathDB" id="FungiDB:BDEG_24797"/>
<dbReference type="SUPFAM" id="SSF47954">
    <property type="entry name" value="Cyclin-like"/>
    <property type="match status" value="1"/>
</dbReference>
<organism evidence="6 7">
    <name type="scientific">Batrachochytrium dendrobatidis (strain JEL423)</name>
    <dbReference type="NCBI Taxonomy" id="403673"/>
    <lineage>
        <taxon>Eukaryota</taxon>
        <taxon>Fungi</taxon>
        <taxon>Fungi incertae sedis</taxon>
        <taxon>Chytridiomycota</taxon>
        <taxon>Chytridiomycota incertae sedis</taxon>
        <taxon>Chytridiomycetes</taxon>
        <taxon>Rhizophydiales</taxon>
        <taxon>Rhizophydiales incertae sedis</taxon>
        <taxon>Batrachochytrium</taxon>
    </lineage>
</organism>
<evidence type="ECO:0000256" key="3">
    <source>
        <dbReference type="ARBA" id="ARBA00023242"/>
    </source>
</evidence>
<dbReference type="EMBL" id="DS022305">
    <property type="protein sequence ID" value="OAJ41156.1"/>
    <property type="molecule type" value="Genomic_DNA"/>
</dbReference>
<dbReference type="PANTHER" id="PTHR12705">
    <property type="entry name" value="ORIGIN RECOGNITION COMPLEX SUBUNIT 5"/>
    <property type="match status" value="1"/>
</dbReference>
<evidence type="ECO:0000256" key="4">
    <source>
        <dbReference type="RuleBase" id="RU000383"/>
    </source>
</evidence>
<feature type="domain" description="Cyclin-like" evidence="5">
    <location>
        <begin position="591"/>
        <end position="677"/>
    </location>
</feature>
<dbReference type="Pfam" id="PF00134">
    <property type="entry name" value="Cyclin_N"/>
    <property type="match status" value="1"/>
</dbReference>
<keyword evidence="2" id="KW-0235">DNA replication</keyword>
<dbReference type="eggNOG" id="KOG0656">
    <property type="taxonomic scope" value="Eukaryota"/>
</dbReference>
<dbReference type="InterPro" id="IPR020796">
    <property type="entry name" value="ORC5"/>
</dbReference>
<dbReference type="AlphaFoldDB" id="A0A177WMX1"/>
<dbReference type="InterPro" id="IPR036915">
    <property type="entry name" value="Cyclin-like_sf"/>
</dbReference>
<evidence type="ECO:0000256" key="2">
    <source>
        <dbReference type="ARBA" id="ARBA00022705"/>
    </source>
</evidence>